<evidence type="ECO:0000313" key="2">
    <source>
        <dbReference type="Proteomes" id="UP000005239"/>
    </source>
</evidence>
<accession>A0A8R1Z3H8</accession>
<dbReference type="EnsemblMetazoa" id="PPA42726.1">
    <property type="protein sequence ID" value="PPA42726.1"/>
    <property type="gene ID" value="WBGene00281095"/>
</dbReference>
<evidence type="ECO:0000313" key="1">
    <source>
        <dbReference type="EnsemblMetazoa" id="PPA42726.1"/>
    </source>
</evidence>
<organism evidence="1 2">
    <name type="scientific">Pristionchus pacificus</name>
    <name type="common">Parasitic nematode worm</name>
    <dbReference type="NCBI Taxonomy" id="54126"/>
    <lineage>
        <taxon>Eukaryota</taxon>
        <taxon>Metazoa</taxon>
        <taxon>Ecdysozoa</taxon>
        <taxon>Nematoda</taxon>
        <taxon>Chromadorea</taxon>
        <taxon>Rhabditida</taxon>
        <taxon>Rhabditina</taxon>
        <taxon>Diplogasteromorpha</taxon>
        <taxon>Diplogasteroidea</taxon>
        <taxon>Neodiplogasteridae</taxon>
        <taxon>Pristionchus</taxon>
    </lineage>
</organism>
<dbReference type="Proteomes" id="UP000005239">
    <property type="component" value="Unassembled WGS sequence"/>
</dbReference>
<name>A0A2A6BVY4_PRIPA</name>
<reference evidence="2" key="1">
    <citation type="journal article" date="2008" name="Nat. Genet.">
        <title>The Pristionchus pacificus genome provides a unique perspective on nematode lifestyle and parasitism.</title>
        <authorList>
            <person name="Dieterich C."/>
            <person name="Clifton S.W."/>
            <person name="Schuster L.N."/>
            <person name="Chinwalla A."/>
            <person name="Delehaunty K."/>
            <person name="Dinkelacker I."/>
            <person name="Fulton L."/>
            <person name="Fulton R."/>
            <person name="Godfrey J."/>
            <person name="Minx P."/>
            <person name="Mitreva M."/>
            <person name="Roeseler W."/>
            <person name="Tian H."/>
            <person name="Witte H."/>
            <person name="Yang S.P."/>
            <person name="Wilson R.K."/>
            <person name="Sommer R.J."/>
        </authorList>
    </citation>
    <scope>NUCLEOTIDE SEQUENCE [LARGE SCALE GENOMIC DNA]</scope>
    <source>
        <strain evidence="2">PS312</strain>
    </source>
</reference>
<proteinExistence type="predicted"/>
<keyword evidence="2" id="KW-1185">Reference proteome</keyword>
<sequence length="321" mass="37828">IGKMLGAIKRWRKCVDLRSPRTNCDEEEGIMNKHLDEYYPDNKCDLITENSTIHLKILRARMRHLKQRNWLRTNAVNLIRIFSNAVFESTTKMFDENAVSKEWDKKCQLEFGSAYWSRNVLATNFTLKISKNAMSLNTTFQEIEAIDQRAEEYLNVLKKFRTCESIKGKYDPNCTQIMIKADSIDPINFDDSDEERATQKEIDKTRKKDLFKDQWKTFGRGGLLKLHKEYTSNIENDLSGIHGRLVSFNNREIIDESGMSWTIENQEHFRETKKEFQSIKERLETQYDVLERFAILEKCAQEEEFSCSYLARQIAKILDNN</sequence>
<accession>A0A2A6BVY4</accession>
<gene>
    <name evidence="1" type="primary">WBGene00281095</name>
</gene>
<protein>
    <submittedName>
        <fullName evidence="1">Uncharacterized protein</fullName>
    </submittedName>
</protein>
<reference evidence="1" key="2">
    <citation type="submission" date="2022-06" db="UniProtKB">
        <authorList>
            <consortium name="EnsemblMetazoa"/>
        </authorList>
    </citation>
    <scope>IDENTIFICATION</scope>
    <source>
        <strain evidence="1">PS312</strain>
    </source>
</reference>
<dbReference type="AlphaFoldDB" id="A0A2A6BVY4"/>